<evidence type="ECO:0000313" key="3">
    <source>
        <dbReference type="EMBL" id="OHT24146.1"/>
    </source>
</evidence>
<accession>A0A1S1HRX9</accession>
<organism evidence="3 4">
    <name type="scientific">Providencia stuartii</name>
    <dbReference type="NCBI Taxonomy" id="588"/>
    <lineage>
        <taxon>Bacteria</taxon>
        <taxon>Pseudomonadati</taxon>
        <taxon>Pseudomonadota</taxon>
        <taxon>Gammaproteobacteria</taxon>
        <taxon>Enterobacterales</taxon>
        <taxon>Morganellaceae</taxon>
        <taxon>Providencia</taxon>
    </lineage>
</organism>
<feature type="transmembrane region" description="Helical" evidence="2">
    <location>
        <begin position="53"/>
        <end position="77"/>
    </location>
</feature>
<keyword evidence="2" id="KW-0472">Membrane</keyword>
<feature type="transmembrane region" description="Helical" evidence="2">
    <location>
        <begin position="83"/>
        <end position="101"/>
    </location>
</feature>
<feature type="compositionally biased region" description="Low complexity" evidence="1">
    <location>
        <begin position="117"/>
        <end position="129"/>
    </location>
</feature>
<dbReference type="EMBL" id="LVIE01000167">
    <property type="protein sequence ID" value="OHT24146.1"/>
    <property type="molecule type" value="Genomic_DNA"/>
</dbReference>
<dbReference type="OrthoDB" id="6637662at2"/>
<keyword evidence="4" id="KW-1185">Reference proteome</keyword>
<sequence>MITIPFSLFGFTDWILAKNEPAIVVMLATFGMLLGIIVIITLLNVLGLKRYSGYITLALLCSVFISLVIMIPMLLLFRIEDTIKFILVWIVIVGSCLTFSLSNQRYIDMFTEEATNTANTKNQPTSKKPQNNKKNKRKTKNS</sequence>
<keyword evidence="2" id="KW-0812">Transmembrane</keyword>
<feature type="region of interest" description="Disordered" evidence="1">
    <location>
        <begin position="117"/>
        <end position="142"/>
    </location>
</feature>
<proteinExistence type="predicted"/>
<gene>
    <name evidence="3" type="ORF">A3Q29_19400</name>
</gene>
<protein>
    <submittedName>
        <fullName evidence="3">Uncharacterized protein</fullName>
    </submittedName>
</protein>
<dbReference type="RefSeq" id="WP_070927917.1">
    <property type="nucleotide sequence ID" value="NZ_VAUE01000004.1"/>
</dbReference>
<comment type="caution">
    <text evidence="3">The sequence shown here is derived from an EMBL/GenBank/DDBJ whole genome shotgun (WGS) entry which is preliminary data.</text>
</comment>
<keyword evidence="2" id="KW-1133">Transmembrane helix</keyword>
<feature type="compositionally biased region" description="Basic residues" evidence="1">
    <location>
        <begin position="130"/>
        <end position="142"/>
    </location>
</feature>
<evidence type="ECO:0000256" key="1">
    <source>
        <dbReference type="SAM" id="MobiDB-lite"/>
    </source>
</evidence>
<dbReference type="AlphaFoldDB" id="A0A1S1HRX9"/>
<name>A0A1S1HRX9_PROST</name>
<feature type="transmembrane region" description="Helical" evidence="2">
    <location>
        <begin position="22"/>
        <end position="46"/>
    </location>
</feature>
<reference evidence="3 4" key="1">
    <citation type="submission" date="2016-03" db="EMBL/GenBank/DDBJ databases">
        <title>Genome sequence of Providencia stuartii strain, isolated from the salivary glands of larval Lucilia sericata.</title>
        <authorList>
            <person name="Yuan Y."/>
            <person name="Zhang Y."/>
            <person name="Fu S."/>
            <person name="Crippen T.L."/>
            <person name="Visi D."/>
            <person name="Benbow M.E."/>
            <person name="Allen M."/>
            <person name="Tomberlin J.K."/>
            <person name="Sze S.-H."/>
            <person name="Tarone A.M."/>
        </authorList>
    </citation>
    <scope>NUCLEOTIDE SEQUENCE [LARGE SCALE GENOMIC DNA]</scope>
    <source>
        <strain evidence="3 4">Crippen</strain>
    </source>
</reference>
<evidence type="ECO:0000256" key="2">
    <source>
        <dbReference type="SAM" id="Phobius"/>
    </source>
</evidence>
<dbReference type="Proteomes" id="UP000179588">
    <property type="component" value="Unassembled WGS sequence"/>
</dbReference>
<evidence type="ECO:0000313" key="4">
    <source>
        <dbReference type="Proteomes" id="UP000179588"/>
    </source>
</evidence>